<evidence type="ECO:0000256" key="4">
    <source>
        <dbReference type="ARBA" id="ARBA00022771"/>
    </source>
</evidence>
<protein>
    <recommendedName>
        <fullName evidence="2">RING-type E3 ubiquitin transferase</fullName>
        <ecNumber evidence="2">2.3.2.27</ecNumber>
    </recommendedName>
</protein>
<feature type="transmembrane region" description="Helical" evidence="9">
    <location>
        <begin position="12"/>
        <end position="31"/>
    </location>
</feature>
<keyword evidence="4 7" id="KW-0863">Zinc-finger</keyword>
<feature type="domain" description="RING-type" evidence="10">
    <location>
        <begin position="127"/>
        <end position="169"/>
    </location>
</feature>
<sequence>MLITRDDPINCNCSALVVVLPACGVVGIMLYLTGARWVLVLLAIVTVVLCFQLPRYSVRGAASSGPTPTPTDLPVQQPGTTTTTPSVAAALPREAPAGLHGLGETALVVSTLPVYAWSKNAGDDCECAICLGEVRRGQVVKQLPACMHLFHTGCIDTWLTSQVTCPVCRTPVDSVAAALQAAGVADDQPPQ</sequence>
<dbReference type="PROSITE" id="PS50089">
    <property type="entry name" value="ZF_RING_2"/>
    <property type="match status" value="1"/>
</dbReference>
<gene>
    <name evidence="11" type="ORF">E2562_019862</name>
</gene>
<dbReference type="SMART" id="SM00184">
    <property type="entry name" value="RING"/>
    <property type="match status" value="1"/>
</dbReference>
<name>A0A6G1CQN0_9ORYZ</name>
<dbReference type="InterPro" id="IPR053238">
    <property type="entry name" value="RING-H2_zinc_finger"/>
</dbReference>
<evidence type="ECO:0000256" key="2">
    <source>
        <dbReference type="ARBA" id="ARBA00012483"/>
    </source>
</evidence>
<reference evidence="11 12" key="1">
    <citation type="submission" date="2019-11" db="EMBL/GenBank/DDBJ databases">
        <title>Whole genome sequence of Oryza granulata.</title>
        <authorList>
            <person name="Li W."/>
        </authorList>
    </citation>
    <scope>NUCLEOTIDE SEQUENCE [LARGE SCALE GENOMIC DNA]</scope>
    <source>
        <strain evidence="12">cv. Menghai</strain>
        <tissue evidence="11">Leaf</tissue>
    </source>
</reference>
<dbReference type="GO" id="GO:0008270">
    <property type="term" value="F:zinc ion binding"/>
    <property type="evidence" value="ECO:0007669"/>
    <property type="project" value="UniProtKB-KW"/>
</dbReference>
<dbReference type="OrthoDB" id="8062037at2759"/>
<dbReference type="AlphaFoldDB" id="A0A6G1CQN0"/>
<comment type="similarity">
    <text evidence="6">Belongs to the RING-type zinc finger family. ATL subfamily.</text>
</comment>
<comment type="catalytic activity">
    <reaction evidence="1">
        <text>S-ubiquitinyl-[E2 ubiquitin-conjugating enzyme]-L-cysteine + [acceptor protein]-L-lysine = [E2 ubiquitin-conjugating enzyme]-L-cysteine + N(6)-ubiquitinyl-[acceptor protein]-L-lysine.</text>
        <dbReference type="EC" id="2.3.2.27"/>
    </reaction>
</comment>
<dbReference type="EMBL" id="SPHZ02000008">
    <property type="protein sequence ID" value="KAF0902925.1"/>
    <property type="molecule type" value="Genomic_DNA"/>
</dbReference>
<dbReference type="EC" id="2.3.2.27" evidence="2"/>
<keyword evidence="3" id="KW-0479">Metal-binding</keyword>
<evidence type="ECO:0000256" key="9">
    <source>
        <dbReference type="SAM" id="Phobius"/>
    </source>
</evidence>
<keyword evidence="9" id="KW-1133">Transmembrane helix</keyword>
<feature type="region of interest" description="Disordered" evidence="8">
    <location>
        <begin position="60"/>
        <end position="84"/>
    </location>
</feature>
<evidence type="ECO:0000256" key="6">
    <source>
        <dbReference type="ARBA" id="ARBA00024209"/>
    </source>
</evidence>
<evidence type="ECO:0000256" key="5">
    <source>
        <dbReference type="ARBA" id="ARBA00022833"/>
    </source>
</evidence>
<proteinExistence type="inferred from homology"/>
<evidence type="ECO:0000256" key="1">
    <source>
        <dbReference type="ARBA" id="ARBA00000900"/>
    </source>
</evidence>
<evidence type="ECO:0000256" key="8">
    <source>
        <dbReference type="SAM" id="MobiDB-lite"/>
    </source>
</evidence>
<accession>A0A6G1CQN0</accession>
<feature type="transmembrane region" description="Helical" evidence="9">
    <location>
        <begin position="37"/>
        <end position="54"/>
    </location>
</feature>
<dbReference type="Gene3D" id="3.30.40.10">
    <property type="entry name" value="Zinc/RING finger domain, C3HC4 (zinc finger)"/>
    <property type="match status" value="1"/>
</dbReference>
<evidence type="ECO:0000313" key="11">
    <source>
        <dbReference type="EMBL" id="KAF0902925.1"/>
    </source>
</evidence>
<keyword evidence="9" id="KW-0472">Membrane</keyword>
<comment type="caution">
    <text evidence="11">The sequence shown here is derived from an EMBL/GenBank/DDBJ whole genome shotgun (WGS) entry which is preliminary data.</text>
</comment>
<keyword evidence="5" id="KW-0862">Zinc</keyword>
<evidence type="ECO:0000259" key="10">
    <source>
        <dbReference type="PROSITE" id="PS50089"/>
    </source>
</evidence>
<keyword evidence="12" id="KW-1185">Reference proteome</keyword>
<evidence type="ECO:0000313" key="12">
    <source>
        <dbReference type="Proteomes" id="UP000479710"/>
    </source>
</evidence>
<organism evidence="11 12">
    <name type="scientific">Oryza meyeriana var. granulata</name>
    <dbReference type="NCBI Taxonomy" id="110450"/>
    <lineage>
        <taxon>Eukaryota</taxon>
        <taxon>Viridiplantae</taxon>
        <taxon>Streptophyta</taxon>
        <taxon>Embryophyta</taxon>
        <taxon>Tracheophyta</taxon>
        <taxon>Spermatophyta</taxon>
        <taxon>Magnoliopsida</taxon>
        <taxon>Liliopsida</taxon>
        <taxon>Poales</taxon>
        <taxon>Poaceae</taxon>
        <taxon>BOP clade</taxon>
        <taxon>Oryzoideae</taxon>
        <taxon>Oryzeae</taxon>
        <taxon>Oryzinae</taxon>
        <taxon>Oryza</taxon>
        <taxon>Oryza meyeriana</taxon>
    </lineage>
</organism>
<keyword evidence="9" id="KW-0812">Transmembrane</keyword>
<dbReference type="PANTHER" id="PTHR14155:SF522">
    <property type="entry name" value="OS06G0537600 PROTEIN"/>
    <property type="match status" value="1"/>
</dbReference>
<dbReference type="SUPFAM" id="SSF57850">
    <property type="entry name" value="RING/U-box"/>
    <property type="match status" value="1"/>
</dbReference>
<dbReference type="PANTHER" id="PTHR14155">
    <property type="entry name" value="RING FINGER DOMAIN-CONTAINING"/>
    <property type="match status" value="1"/>
</dbReference>
<dbReference type="GO" id="GO:0061630">
    <property type="term" value="F:ubiquitin protein ligase activity"/>
    <property type="evidence" value="ECO:0007669"/>
    <property type="project" value="UniProtKB-EC"/>
</dbReference>
<dbReference type="Proteomes" id="UP000479710">
    <property type="component" value="Unassembled WGS sequence"/>
</dbReference>
<evidence type="ECO:0000256" key="3">
    <source>
        <dbReference type="ARBA" id="ARBA00022723"/>
    </source>
</evidence>
<dbReference type="InterPro" id="IPR013083">
    <property type="entry name" value="Znf_RING/FYVE/PHD"/>
</dbReference>
<dbReference type="InterPro" id="IPR001841">
    <property type="entry name" value="Znf_RING"/>
</dbReference>
<evidence type="ECO:0000256" key="7">
    <source>
        <dbReference type="PROSITE-ProRule" id="PRU00175"/>
    </source>
</evidence>
<dbReference type="Pfam" id="PF13639">
    <property type="entry name" value="zf-RING_2"/>
    <property type="match status" value="1"/>
</dbReference>